<sequence>MLNFVLCFVQVFLGLLGNTGGNPSPIDGYACRVTSAIPLQHLPDCSTDALHLARLPHVENCAVTCTLERPFGTTATPVTSSEPYKIPVHPSVPSSGLGSIARSTMLDFVLCFVQVLLGLLGNTGDNPSPIDGYACRVTSAIPLQRLPDCSTDALHLARLPHVENCAVTCTLERHFGTTATPVSSSEPYKIPVHPSAPSSGLGSIAQSTMLNFVLCFVQVLLGLLGNTGGNPSPIDGYACRVTSAIPLQHLPDCSTDALHLARLPHVENCAVTCTLERPFGTTATPVLSPIKPRSIPRRLPVGLAASPGARC</sequence>
<keyword evidence="3" id="KW-1185">Reference proteome</keyword>
<reference evidence="2 3" key="1">
    <citation type="journal article" date="2023" name="Arcadia Sci">
        <title>De novo assembly of a long-read Amblyomma americanum tick genome.</title>
        <authorList>
            <person name="Chou S."/>
            <person name="Poskanzer K.E."/>
            <person name="Rollins M."/>
            <person name="Thuy-Boun P.S."/>
        </authorList>
    </citation>
    <scope>NUCLEOTIDE SEQUENCE [LARGE SCALE GENOMIC DNA]</scope>
    <source>
        <strain evidence="2">F_SG_1</strain>
        <tissue evidence="2">Salivary glands</tissue>
    </source>
</reference>
<evidence type="ECO:0000256" key="1">
    <source>
        <dbReference type="SAM" id="SignalP"/>
    </source>
</evidence>
<feature type="chain" id="PRO_5042982940" description="Secreted protein" evidence="1">
    <location>
        <begin position="22"/>
        <end position="311"/>
    </location>
</feature>
<gene>
    <name evidence="2" type="ORF">V5799_032937</name>
</gene>
<evidence type="ECO:0000313" key="2">
    <source>
        <dbReference type="EMBL" id="KAK8764454.1"/>
    </source>
</evidence>
<comment type="caution">
    <text evidence="2">The sequence shown here is derived from an EMBL/GenBank/DDBJ whole genome shotgun (WGS) entry which is preliminary data.</text>
</comment>
<proteinExistence type="predicted"/>
<dbReference type="Proteomes" id="UP001321473">
    <property type="component" value="Unassembled WGS sequence"/>
</dbReference>
<protein>
    <recommendedName>
        <fullName evidence="4">Secreted protein</fullName>
    </recommendedName>
</protein>
<dbReference type="AlphaFoldDB" id="A0AAQ4DPR4"/>
<name>A0AAQ4DPR4_AMBAM</name>
<evidence type="ECO:0008006" key="4">
    <source>
        <dbReference type="Google" id="ProtNLM"/>
    </source>
</evidence>
<accession>A0AAQ4DPR4</accession>
<keyword evidence="1" id="KW-0732">Signal</keyword>
<organism evidence="2 3">
    <name type="scientific">Amblyomma americanum</name>
    <name type="common">Lone star tick</name>
    <dbReference type="NCBI Taxonomy" id="6943"/>
    <lineage>
        <taxon>Eukaryota</taxon>
        <taxon>Metazoa</taxon>
        <taxon>Ecdysozoa</taxon>
        <taxon>Arthropoda</taxon>
        <taxon>Chelicerata</taxon>
        <taxon>Arachnida</taxon>
        <taxon>Acari</taxon>
        <taxon>Parasitiformes</taxon>
        <taxon>Ixodida</taxon>
        <taxon>Ixodoidea</taxon>
        <taxon>Ixodidae</taxon>
        <taxon>Amblyomminae</taxon>
        <taxon>Amblyomma</taxon>
    </lineage>
</organism>
<evidence type="ECO:0000313" key="3">
    <source>
        <dbReference type="Proteomes" id="UP001321473"/>
    </source>
</evidence>
<dbReference type="EMBL" id="JARKHS020028236">
    <property type="protein sequence ID" value="KAK8764454.1"/>
    <property type="molecule type" value="Genomic_DNA"/>
</dbReference>
<feature type="signal peptide" evidence="1">
    <location>
        <begin position="1"/>
        <end position="21"/>
    </location>
</feature>